<evidence type="ECO:0000313" key="3">
    <source>
        <dbReference type="Proteomes" id="UP000076532"/>
    </source>
</evidence>
<gene>
    <name evidence="2" type="ORF">FIBSPDRAFT_95959</name>
</gene>
<dbReference type="AlphaFoldDB" id="A0A166DT34"/>
<feature type="compositionally biased region" description="Polar residues" evidence="1">
    <location>
        <begin position="31"/>
        <end position="41"/>
    </location>
</feature>
<feature type="compositionally biased region" description="Basic and acidic residues" evidence="1">
    <location>
        <begin position="299"/>
        <end position="312"/>
    </location>
</feature>
<keyword evidence="3" id="KW-1185">Reference proteome</keyword>
<feature type="compositionally biased region" description="Low complexity" evidence="1">
    <location>
        <begin position="14"/>
        <end position="30"/>
    </location>
</feature>
<feature type="compositionally biased region" description="Basic and acidic residues" evidence="1">
    <location>
        <begin position="106"/>
        <end position="122"/>
    </location>
</feature>
<reference evidence="2 3" key="1">
    <citation type="journal article" date="2016" name="Mol. Biol. Evol.">
        <title>Comparative Genomics of Early-Diverging Mushroom-Forming Fungi Provides Insights into the Origins of Lignocellulose Decay Capabilities.</title>
        <authorList>
            <person name="Nagy L.G."/>
            <person name="Riley R."/>
            <person name="Tritt A."/>
            <person name="Adam C."/>
            <person name="Daum C."/>
            <person name="Floudas D."/>
            <person name="Sun H."/>
            <person name="Yadav J.S."/>
            <person name="Pangilinan J."/>
            <person name="Larsson K.H."/>
            <person name="Matsuura K."/>
            <person name="Barry K."/>
            <person name="Labutti K."/>
            <person name="Kuo R."/>
            <person name="Ohm R.A."/>
            <person name="Bhattacharya S.S."/>
            <person name="Shirouzu T."/>
            <person name="Yoshinaga Y."/>
            <person name="Martin F.M."/>
            <person name="Grigoriev I.V."/>
            <person name="Hibbett D.S."/>
        </authorList>
    </citation>
    <scope>NUCLEOTIDE SEQUENCE [LARGE SCALE GENOMIC DNA]</scope>
    <source>
        <strain evidence="2 3">CBS 109695</strain>
    </source>
</reference>
<feature type="compositionally biased region" description="Basic residues" evidence="1">
    <location>
        <begin position="313"/>
        <end position="362"/>
    </location>
</feature>
<feature type="region of interest" description="Disordered" evidence="1">
    <location>
        <begin position="1"/>
        <end position="47"/>
    </location>
</feature>
<dbReference type="Proteomes" id="UP000076532">
    <property type="component" value="Unassembled WGS sequence"/>
</dbReference>
<dbReference type="STRING" id="436010.A0A166DT34"/>
<sequence>MDEPSSTTTSFPANSNPDSDVDTSTDTSTNATPVRSSTPTGTVLVPGREQIGTVVAAAVWTPPHAGNCNANHTHAQHGTIRAFRPSPDTSQPNSETDGDGDGDVNMDQRDDSPAPRGGDRVRCAHHHQRRGGVSVEDGIISPEPNDDFAMGAPPMAPSTIEEGGMMRDGTIRGHAGTVVGADATPGAGVTDLLGAEAALMRRDDADACCCAHDGAVAHGHCCGSGGYRCGSNDRHSYSSHSCGDSGWRHHHRWRGGEGGQAPQGARAARRAVPRRGCAAQPAAFGLSEQVPTCPAGILQERDVPSPCRERCPSPRRTRAVRRPRPRRAQKGARRGARGRRAGSSARFRRTAGRRRRRRRRRIPPPPRPLPQTPPPLPLLLRPFS</sequence>
<feature type="region of interest" description="Disordered" evidence="1">
    <location>
        <begin position="252"/>
        <end position="273"/>
    </location>
</feature>
<evidence type="ECO:0000256" key="1">
    <source>
        <dbReference type="SAM" id="MobiDB-lite"/>
    </source>
</evidence>
<organism evidence="2 3">
    <name type="scientific">Athelia psychrophila</name>
    <dbReference type="NCBI Taxonomy" id="1759441"/>
    <lineage>
        <taxon>Eukaryota</taxon>
        <taxon>Fungi</taxon>
        <taxon>Dikarya</taxon>
        <taxon>Basidiomycota</taxon>
        <taxon>Agaricomycotina</taxon>
        <taxon>Agaricomycetes</taxon>
        <taxon>Agaricomycetidae</taxon>
        <taxon>Atheliales</taxon>
        <taxon>Atheliaceae</taxon>
        <taxon>Athelia</taxon>
    </lineage>
</organism>
<feature type="region of interest" description="Disordered" evidence="1">
    <location>
        <begin position="67"/>
        <end position="162"/>
    </location>
</feature>
<protein>
    <submittedName>
        <fullName evidence="2">Uncharacterized protein</fullName>
    </submittedName>
</protein>
<dbReference type="OrthoDB" id="5594178at2759"/>
<proteinExistence type="predicted"/>
<feature type="region of interest" description="Disordered" evidence="1">
    <location>
        <begin position="297"/>
        <end position="384"/>
    </location>
</feature>
<evidence type="ECO:0000313" key="2">
    <source>
        <dbReference type="EMBL" id="KZP15042.1"/>
    </source>
</evidence>
<accession>A0A166DT34</accession>
<dbReference type="EMBL" id="KV417609">
    <property type="protein sequence ID" value="KZP15042.1"/>
    <property type="molecule type" value="Genomic_DNA"/>
</dbReference>
<feature type="compositionally biased region" description="Polar residues" evidence="1">
    <location>
        <begin position="1"/>
        <end position="13"/>
    </location>
</feature>
<name>A0A166DT34_9AGAM</name>
<feature type="compositionally biased region" description="Pro residues" evidence="1">
    <location>
        <begin position="363"/>
        <end position="377"/>
    </location>
</feature>